<dbReference type="InterPro" id="IPR016024">
    <property type="entry name" value="ARM-type_fold"/>
</dbReference>
<dbReference type="PANTHER" id="PTHR10997">
    <property type="entry name" value="IMPORTIN-7, 8, 11"/>
    <property type="match status" value="1"/>
</dbReference>
<evidence type="ECO:0000259" key="5">
    <source>
        <dbReference type="PROSITE" id="PS50166"/>
    </source>
</evidence>
<keyword evidence="2" id="KW-0813">Transport</keyword>
<sequence>MVLQNTRDANPIKNELLANMGSILNAPAPNKLAECEERIKMLQVTENFAIAALDIAFDTYLDFPLRQLALVLLKQYATVHWKSTSPSFSPPECQPNIKSQVRPLLLAKLGEPSLGFMASENAQSAYTNKGSSTLSAENQEKRLKTSLAAVITSIAIHDWPEEWPDHELLNSLTHYLCSNNRLIVYGAVKVFVDLSPDLTEHQLAHIAPIVLPKIYDVFVQPQSFHISSRCLVLKVLTNLMETFSMIESTGSSTIDELKKSTLEKLLPKMIEALIEGLRAPQTIKSERGVVIQISDLELKNQIIKCLTELLSVAKKAMHKWLDNLLPIIWSTLTGTASIYMDQIVDADHDINTSNFSDDSLACDNEDESVLSSLVRSLIAFVTELVESKRLREKYIKPNICDLMYYLITYMMMTDEQIALWKEDPDQFIIDEDEQSLSNTIRNETYELCVLLSEKYTEDWITIGDNNKGENKDTAWYWTSSVEAVKRHFNELNCAGDGHSISSKRVWKVQESCLLAIGVKPDSFIEIVKSGNSTSQSLSSDLMMLLTSSLQNASDCNPFLTGRILMTSSRYVSVMHDEPIKTFLQATLNGLCNQSDVIKICAARAVQTFCFYLSSEDRFQLLSPLSDSILDRLVQIGLEYSIDVLSVVLEAILTMISSDDDFARSAEPKVAPMILNSILKCETSQSILATVKDIVEALLRSKADYSSIEQRMAPTLLAILAPNQVRDPRLNTCSLDLETISSLRPAILDIIRIMIVESPTPLSEFMVNTAFPVIVNSILNSYDETALIQSGGETIRCLVSKGVDQIARVKFGDTGKTGTDAVLQVCLHLLDPKTNETCCMYIGRLISVYIRKACQYLSDEDKQILLRSVLTKLQSTRMLTVEQSLLVIFAHLINYDHNSVTLFLTQLPAPSGSQSAFDYVITQWLNRQCHFFGKYEIRVTLFALCTLMENSFNHLNILMVPNDIDHNDADANPNITTRSKSKQKQNQQQQQALGWTTLPASLKILKILLDEYWNFINDDCDSDDETDTDTDVTDSDLGDDEEDDDDITDQNEDQMESGNVNSSVEEVVGRLMCARSKDYLTKGDNDFKAQELLYMSSADLDEDDIDAQEDPLNSISLKERLATFLVRFKSSPCAQEFIPHLNQHQKSILNAISV</sequence>
<evidence type="ECO:0000256" key="2">
    <source>
        <dbReference type="ARBA" id="ARBA00022448"/>
    </source>
</evidence>
<dbReference type="Pfam" id="PF03810">
    <property type="entry name" value="IBN_N"/>
    <property type="match status" value="1"/>
</dbReference>
<dbReference type="SUPFAM" id="SSF48371">
    <property type="entry name" value="ARM repeat"/>
    <property type="match status" value="1"/>
</dbReference>
<organism evidence="6 7">
    <name type="scientific">Fragariocoptes setiger</name>
    <dbReference type="NCBI Taxonomy" id="1670756"/>
    <lineage>
        <taxon>Eukaryota</taxon>
        <taxon>Metazoa</taxon>
        <taxon>Ecdysozoa</taxon>
        <taxon>Arthropoda</taxon>
        <taxon>Chelicerata</taxon>
        <taxon>Arachnida</taxon>
        <taxon>Acari</taxon>
        <taxon>Acariformes</taxon>
        <taxon>Trombidiformes</taxon>
        <taxon>Prostigmata</taxon>
        <taxon>Eupodina</taxon>
        <taxon>Eriophyoidea</taxon>
        <taxon>Phytoptidae</taxon>
        <taxon>Fragariocoptes</taxon>
    </lineage>
</organism>
<keyword evidence="7" id="KW-1185">Reference proteome</keyword>
<evidence type="ECO:0000313" key="7">
    <source>
        <dbReference type="Proteomes" id="UP000825002"/>
    </source>
</evidence>
<dbReference type="Proteomes" id="UP000825002">
    <property type="component" value="Unassembled WGS sequence"/>
</dbReference>
<comment type="subcellular location">
    <subcellularLocation>
        <location evidence="1">Nucleus</location>
    </subcellularLocation>
</comment>
<dbReference type="InterPro" id="IPR001494">
    <property type="entry name" value="Importin-beta_N"/>
</dbReference>
<dbReference type="PROSITE" id="PS50166">
    <property type="entry name" value="IMPORTIN_B_NT"/>
    <property type="match status" value="1"/>
</dbReference>
<dbReference type="PANTHER" id="PTHR10997:SF9">
    <property type="entry name" value="IMPORTIN-9"/>
    <property type="match status" value="1"/>
</dbReference>
<reference evidence="6 7" key="1">
    <citation type="submission" date="2020-10" db="EMBL/GenBank/DDBJ databases">
        <authorList>
            <person name="Klimov P.B."/>
            <person name="Dyachkov S.M."/>
            <person name="Chetverikov P.E."/>
        </authorList>
    </citation>
    <scope>NUCLEOTIDE SEQUENCE [LARGE SCALE GENOMIC DNA]</scope>
    <source>
        <strain evidence="6">BMOC 18-1129-001#AD2665</strain>
        <tissue evidence="6">Entire mites</tissue>
    </source>
</reference>
<feature type="compositionally biased region" description="Acidic residues" evidence="4">
    <location>
        <begin position="1022"/>
        <end position="1054"/>
    </location>
</feature>
<comment type="caution">
    <text evidence="6">The sequence shown here is derived from an EMBL/GenBank/DDBJ whole genome shotgun (WGS) entry which is preliminary data.</text>
</comment>
<proteinExistence type="predicted"/>
<keyword evidence="3" id="KW-0539">Nucleus</keyword>
<feature type="domain" description="Importin N-terminal" evidence="5">
    <location>
        <begin position="35"/>
        <end position="111"/>
    </location>
</feature>
<feature type="region of interest" description="Disordered" evidence="4">
    <location>
        <begin position="1022"/>
        <end position="1061"/>
    </location>
</feature>
<dbReference type="Gene3D" id="1.25.10.10">
    <property type="entry name" value="Leucine-rich Repeat Variant"/>
    <property type="match status" value="1"/>
</dbReference>
<evidence type="ECO:0000256" key="4">
    <source>
        <dbReference type="SAM" id="MobiDB-lite"/>
    </source>
</evidence>
<feature type="region of interest" description="Disordered" evidence="4">
    <location>
        <begin position="968"/>
        <end position="991"/>
    </location>
</feature>
<dbReference type="InterPro" id="IPR011989">
    <property type="entry name" value="ARM-like"/>
</dbReference>
<dbReference type="EMBL" id="JAIFTH010000026">
    <property type="protein sequence ID" value="KAG9511147.1"/>
    <property type="molecule type" value="Genomic_DNA"/>
</dbReference>
<evidence type="ECO:0000256" key="3">
    <source>
        <dbReference type="ARBA" id="ARBA00023242"/>
    </source>
</evidence>
<accession>A0ABQ7SCL0</accession>
<name>A0ABQ7SCL0_9ACAR</name>
<evidence type="ECO:0000313" key="6">
    <source>
        <dbReference type="EMBL" id="KAG9511147.1"/>
    </source>
</evidence>
<gene>
    <name evidence="6" type="primary">Ipo9</name>
    <name evidence="6" type="ORF">GZH46_00291</name>
</gene>
<protein>
    <submittedName>
        <fullName evidence="6">Importin-9</fullName>
    </submittedName>
</protein>
<evidence type="ECO:0000256" key="1">
    <source>
        <dbReference type="ARBA" id="ARBA00004123"/>
    </source>
</evidence>